<evidence type="ECO:0000313" key="2">
    <source>
        <dbReference type="Proteomes" id="UP000031368"/>
    </source>
</evidence>
<keyword evidence="2" id="KW-1185">Reference proteome</keyword>
<geneLocation type="plasmid" evidence="1 2">
    <name>pRgalR602c</name>
</geneLocation>
<reference evidence="1 2" key="1">
    <citation type="submission" date="2013-11" db="EMBL/GenBank/DDBJ databases">
        <title>Complete genome sequence of Rhizobium gallicum bv. gallicum R602.</title>
        <authorList>
            <person name="Bustos P."/>
            <person name="Santamaria R.I."/>
            <person name="Lozano L."/>
            <person name="Acosta J.L."/>
            <person name="Ormeno-Orrillo E."/>
            <person name="Rogel M.A."/>
            <person name="Romero D."/>
            <person name="Cevallos M.A."/>
            <person name="Martinez-Romero E."/>
            <person name="Gonzalez V."/>
        </authorList>
    </citation>
    <scope>NUCLEOTIDE SEQUENCE [LARGE SCALE GENOMIC DNA]</scope>
    <source>
        <strain evidence="1 2">R602</strain>
        <plasmid evidence="1 2">pRgalR602c</plasmid>
    </source>
</reference>
<name>A0A0B4XH60_9HYPH</name>
<dbReference type="Proteomes" id="UP000031368">
    <property type="component" value="Plasmid pRgalR602c"/>
</dbReference>
<sequence length="79" mass="8603">MQRAASSATGTPNPRRTALSLAVRGLSPVLSRIFRFGRRQGSPIVSEASLCVSAGSARPRRWALQAPTRLWALRDNPFV</sequence>
<keyword evidence="1" id="KW-0614">Plasmid</keyword>
<dbReference type="AlphaFoldDB" id="A0A0B4XH60"/>
<dbReference type="EMBL" id="CP006880">
    <property type="protein sequence ID" value="AJD46080.1"/>
    <property type="molecule type" value="Genomic_DNA"/>
</dbReference>
<gene>
    <name evidence="1" type="ORF">RGR602_PC02057</name>
</gene>
<proteinExistence type="predicted"/>
<dbReference type="HOGENOM" id="CLU_2603551_0_0_5"/>
<protein>
    <submittedName>
        <fullName evidence="1">Uncharacterized protein</fullName>
    </submittedName>
</protein>
<organism evidence="1 2">
    <name type="scientific">Rhizobium gallicum bv. gallicum R602sp</name>
    <dbReference type="NCBI Taxonomy" id="1041138"/>
    <lineage>
        <taxon>Bacteria</taxon>
        <taxon>Pseudomonadati</taxon>
        <taxon>Pseudomonadota</taxon>
        <taxon>Alphaproteobacteria</taxon>
        <taxon>Hyphomicrobiales</taxon>
        <taxon>Rhizobiaceae</taxon>
        <taxon>Rhizobium/Agrobacterium group</taxon>
        <taxon>Rhizobium</taxon>
    </lineage>
</organism>
<accession>A0A0B4XH60</accession>
<dbReference type="KEGG" id="rga:RGR602_PC02057"/>
<evidence type="ECO:0000313" key="1">
    <source>
        <dbReference type="EMBL" id="AJD46080.1"/>
    </source>
</evidence>